<keyword evidence="2" id="KW-1185">Reference proteome</keyword>
<reference evidence="1 2" key="1">
    <citation type="submission" date="2019-05" db="EMBL/GenBank/DDBJ databases">
        <title>Streptomyces marianii sp. nov., a novel marine actinomycete from southern coast of India.</title>
        <authorList>
            <person name="Iniyan A.M."/>
            <person name="Wink J."/>
            <person name="Ramprasad E."/>
            <person name="Ramana C.V."/>
            <person name="Bunk B."/>
            <person name="Sproer C."/>
            <person name="Joseph F.-J.R.S."/>
            <person name="Vincent S.G.P."/>
        </authorList>
    </citation>
    <scope>NUCLEOTIDE SEQUENCE [LARGE SCALE GENOMIC DNA]</scope>
    <source>
        <strain evidence="1 2">ICN19</strain>
    </source>
</reference>
<sequence>MTSPISAPDLLREVRQTLAAAGLRHVSDAEAWINSSDEVLCKVTVAPDERPGAAAVPGHLLRALRAGGYALAVTCDSAAPDAASPEAALHAGHAVRLTAG</sequence>
<accession>A0A5R9DT05</accession>
<dbReference type="AlphaFoldDB" id="A0A5R9DT05"/>
<protein>
    <submittedName>
        <fullName evidence="1">Uncharacterized protein</fullName>
    </submittedName>
</protein>
<dbReference type="RefSeq" id="WP_138058038.1">
    <property type="nucleotide sequence ID" value="NZ_VAWE01000002.1"/>
</dbReference>
<dbReference type="EMBL" id="VAWE01000002">
    <property type="protein sequence ID" value="TLQ39226.1"/>
    <property type="molecule type" value="Genomic_DNA"/>
</dbReference>
<evidence type="ECO:0000313" key="2">
    <source>
        <dbReference type="Proteomes" id="UP000305921"/>
    </source>
</evidence>
<proteinExistence type="predicted"/>
<organism evidence="1 2">
    <name type="scientific">Streptomyces marianii</name>
    <dbReference type="NCBI Taxonomy" id="1817406"/>
    <lineage>
        <taxon>Bacteria</taxon>
        <taxon>Bacillati</taxon>
        <taxon>Actinomycetota</taxon>
        <taxon>Actinomycetes</taxon>
        <taxon>Kitasatosporales</taxon>
        <taxon>Streptomycetaceae</taxon>
        <taxon>Streptomyces</taxon>
    </lineage>
</organism>
<name>A0A5R9DT05_9ACTN</name>
<dbReference type="Proteomes" id="UP000305921">
    <property type="component" value="Unassembled WGS sequence"/>
</dbReference>
<comment type="caution">
    <text evidence="1">The sequence shown here is derived from an EMBL/GenBank/DDBJ whole genome shotgun (WGS) entry which is preliminary data.</text>
</comment>
<dbReference type="OrthoDB" id="4306003at2"/>
<evidence type="ECO:0000313" key="1">
    <source>
        <dbReference type="EMBL" id="TLQ39226.1"/>
    </source>
</evidence>
<gene>
    <name evidence="1" type="ORF">FEF34_38150</name>
</gene>